<dbReference type="AlphaFoldDB" id="A0A0B7KLD9"/>
<gene>
    <name evidence="1" type="ORF">BN869_000011594_1</name>
</gene>
<accession>A0A0B7KLD9</accession>
<evidence type="ECO:0000313" key="1">
    <source>
        <dbReference type="EMBL" id="CEO55536.1"/>
    </source>
</evidence>
<name>A0A0B7KLD9_BIOOC</name>
<organism evidence="1">
    <name type="scientific">Bionectria ochroleuca</name>
    <name type="common">Gliocladium roseum</name>
    <dbReference type="NCBI Taxonomy" id="29856"/>
    <lineage>
        <taxon>Eukaryota</taxon>
        <taxon>Fungi</taxon>
        <taxon>Dikarya</taxon>
        <taxon>Ascomycota</taxon>
        <taxon>Pezizomycotina</taxon>
        <taxon>Sordariomycetes</taxon>
        <taxon>Hypocreomycetidae</taxon>
        <taxon>Hypocreales</taxon>
        <taxon>Bionectriaceae</taxon>
        <taxon>Clonostachys</taxon>
    </lineage>
</organism>
<sequence length="157" mass="17731">MHAVTTPENLLNRINTRKSPSQIIDTLTCTQYGTEVYQLHLDEGYKAIIDQAMSDLLPIWKKFVPGKLDVVVLVIRHVKGLLVKAEPGTVELIVPTKEPQRALEVVEKKSTELITQGNWSTHDVFFVDVDENDAHVSRGFAQPLTEPVEYISIRVQK</sequence>
<dbReference type="EMBL" id="CDPU01000053">
    <property type="protein sequence ID" value="CEO55536.1"/>
    <property type="molecule type" value="Genomic_DNA"/>
</dbReference>
<proteinExistence type="predicted"/>
<reference evidence="1" key="1">
    <citation type="submission" date="2015-01" db="EMBL/GenBank/DDBJ databases">
        <authorList>
            <person name="Durling Mikael"/>
        </authorList>
    </citation>
    <scope>NUCLEOTIDE SEQUENCE</scope>
</reference>
<protein>
    <submittedName>
        <fullName evidence="1">Uncharacterized protein</fullName>
    </submittedName>
</protein>